<accession>A0ABW5S272</accession>
<evidence type="ECO:0000313" key="2">
    <source>
        <dbReference type="EMBL" id="MFD2693633.1"/>
    </source>
</evidence>
<dbReference type="Pfam" id="PF13302">
    <property type="entry name" value="Acetyltransf_3"/>
    <property type="match status" value="1"/>
</dbReference>
<gene>
    <name evidence="2" type="ORF">ACFSUE_08340</name>
</gene>
<proteinExistence type="predicted"/>
<dbReference type="Proteomes" id="UP001597399">
    <property type="component" value="Unassembled WGS sequence"/>
</dbReference>
<dbReference type="PANTHER" id="PTHR39173:SF1">
    <property type="entry name" value="ACETYLTRANSFERASE"/>
    <property type="match status" value="1"/>
</dbReference>
<dbReference type="EMBL" id="JBHUMQ010000018">
    <property type="protein sequence ID" value="MFD2693633.1"/>
    <property type="molecule type" value="Genomic_DNA"/>
</dbReference>
<keyword evidence="3" id="KW-1185">Reference proteome</keyword>
<protein>
    <submittedName>
        <fullName evidence="2">GNAT family N-acetyltransferase</fullName>
    </submittedName>
</protein>
<feature type="domain" description="N-acetyltransferase" evidence="1">
    <location>
        <begin position="22"/>
        <end position="168"/>
    </location>
</feature>
<organism evidence="2 3">
    <name type="scientific">Sporolactobacillus shoreicorticis</name>
    <dbReference type="NCBI Taxonomy" id="1923877"/>
    <lineage>
        <taxon>Bacteria</taxon>
        <taxon>Bacillati</taxon>
        <taxon>Bacillota</taxon>
        <taxon>Bacilli</taxon>
        <taxon>Bacillales</taxon>
        <taxon>Sporolactobacillaceae</taxon>
        <taxon>Sporolactobacillus</taxon>
    </lineage>
</organism>
<reference evidence="3" key="1">
    <citation type="journal article" date="2019" name="Int. J. Syst. Evol. Microbiol.">
        <title>The Global Catalogue of Microorganisms (GCM) 10K type strain sequencing project: providing services to taxonomists for standard genome sequencing and annotation.</title>
        <authorList>
            <consortium name="The Broad Institute Genomics Platform"/>
            <consortium name="The Broad Institute Genome Sequencing Center for Infectious Disease"/>
            <person name="Wu L."/>
            <person name="Ma J."/>
        </authorList>
    </citation>
    <scope>NUCLEOTIDE SEQUENCE [LARGE SCALE GENOMIC DNA]</scope>
    <source>
        <strain evidence="3">TISTR 2466</strain>
    </source>
</reference>
<dbReference type="InterPro" id="IPR016181">
    <property type="entry name" value="Acyl_CoA_acyltransferase"/>
</dbReference>
<dbReference type="RefSeq" id="WP_253062407.1">
    <property type="nucleotide sequence ID" value="NZ_JAMXWM010000013.1"/>
</dbReference>
<dbReference type="PANTHER" id="PTHR39173">
    <property type="entry name" value="ACETYLTRANSFERASE"/>
    <property type="match status" value="1"/>
</dbReference>
<dbReference type="SUPFAM" id="SSF55729">
    <property type="entry name" value="Acyl-CoA N-acyltransferases (Nat)"/>
    <property type="match status" value="1"/>
</dbReference>
<dbReference type="PROSITE" id="PS51186">
    <property type="entry name" value="GNAT"/>
    <property type="match status" value="1"/>
</dbReference>
<dbReference type="InterPro" id="IPR000182">
    <property type="entry name" value="GNAT_dom"/>
</dbReference>
<evidence type="ECO:0000259" key="1">
    <source>
        <dbReference type="PROSITE" id="PS51186"/>
    </source>
</evidence>
<dbReference type="Gene3D" id="3.40.630.30">
    <property type="match status" value="1"/>
</dbReference>
<dbReference type="CDD" id="cd04301">
    <property type="entry name" value="NAT_SF"/>
    <property type="match status" value="1"/>
</dbReference>
<evidence type="ECO:0000313" key="3">
    <source>
        <dbReference type="Proteomes" id="UP001597399"/>
    </source>
</evidence>
<sequence>MKKLFLTEPTERYKKSFQNYALDYNEAGEDAYYFKKYSKALTDFSGFVRHLIHEAHGTHLPKGRVASSTFWLIDQHEVVGVVRIRHQEVRFAGHIGYDVSPKHRNKGYGTQILNLALAKARELGIKKAVVTCRTNNEPSKRIIEKNGGTCLGTLYNKEEDKELFKYVIDTVNCSI</sequence>
<name>A0ABW5S272_9BACL</name>
<comment type="caution">
    <text evidence="2">The sequence shown here is derived from an EMBL/GenBank/DDBJ whole genome shotgun (WGS) entry which is preliminary data.</text>
</comment>